<dbReference type="AlphaFoldDB" id="A0A9W5QP92"/>
<dbReference type="InterPro" id="IPR036457">
    <property type="entry name" value="PPM-type-like_dom_sf"/>
</dbReference>
<gene>
    <name evidence="1" type="ORF">IGM_05938</name>
</gene>
<protein>
    <recommendedName>
        <fullName evidence="3">PPM-type phosphatase domain-containing protein</fullName>
    </recommendedName>
</protein>
<dbReference type="RefSeq" id="WP_002083575.1">
    <property type="nucleotide sequence ID" value="NZ_KB976545.1"/>
</dbReference>
<organism evidence="1 2">
    <name type="scientific">Bacillus cereus HuB4-4</name>
    <dbReference type="NCBI Taxonomy" id="1053211"/>
    <lineage>
        <taxon>Bacteria</taxon>
        <taxon>Bacillati</taxon>
        <taxon>Bacillota</taxon>
        <taxon>Bacilli</taxon>
        <taxon>Bacillales</taxon>
        <taxon>Bacillaceae</taxon>
        <taxon>Bacillus</taxon>
        <taxon>Bacillus cereus group</taxon>
    </lineage>
</organism>
<evidence type="ECO:0000313" key="2">
    <source>
        <dbReference type="Proteomes" id="UP000014009"/>
    </source>
</evidence>
<dbReference type="Gene3D" id="3.60.40.10">
    <property type="entry name" value="PPM-type phosphatase domain"/>
    <property type="match status" value="1"/>
</dbReference>
<sequence>MNIIEQFSMSKTGIEIENEDSIVITDSFVSIIDGMTSKDNSLYQNETSARIATELLKKEIHSFPRDLTYQEAVYRLTKCICSYYKENNIFNVVLKEPHKRMAASIIILSKEREEIWIVGDCHCLIDELHITNEKLVDYIISEIRSVIIEKYLLEYSTDELLEKDLSREDIRPFLISQYLYQNNRAYSPLSYAVIDGFPIENRMVRVVSCKDANCIVLGSDGYPQLKRNLRETELELQKLLQKDPLMIKGYKSTKGLVNGNKSFDDRTYIKIKL</sequence>
<accession>A0A9W5QP92</accession>
<evidence type="ECO:0000313" key="1">
    <source>
        <dbReference type="EMBL" id="EOP80241.1"/>
    </source>
</evidence>
<name>A0A9W5QP92_BACCE</name>
<dbReference type="EMBL" id="AHEF01000097">
    <property type="protein sequence ID" value="EOP80241.1"/>
    <property type="molecule type" value="Genomic_DNA"/>
</dbReference>
<evidence type="ECO:0008006" key="3">
    <source>
        <dbReference type="Google" id="ProtNLM"/>
    </source>
</evidence>
<comment type="caution">
    <text evidence="1">The sequence shown here is derived from an EMBL/GenBank/DDBJ whole genome shotgun (WGS) entry which is preliminary data.</text>
</comment>
<dbReference type="Proteomes" id="UP000014009">
    <property type="component" value="Unassembled WGS sequence"/>
</dbReference>
<proteinExistence type="predicted"/>
<reference evidence="1 2" key="1">
    <citation type="submission" date="2012-12" db="EMBL/GenBank/DDBJ databases">
        <title>The Genome Sequence of Bacillus cereus HuB4-4.</title>
        <authorList>
            <consortium name="The Broad Institute Genome Sequencing Platform"/>
            <consortium name="The Broad Institute Genome Sequencing Center for Infectious Disease"/>
            <person name="Feldgarden M."/>
            <person name="Van der Auwera G.A."/>
            <person name="Mahillon J."/>
            <person name="Duprez V."/>
            <person name="Timmery S."/>
            <person name="Mattelet C."/>
            <person name="Dierick K."/>
            <person name="Sun M."/>
            <person name="Yu Z."/>
            <person name="Zhu L."/>
            <person name="Hu X."/>
            <person name="Shank E.B."/>
            <person name="Swiecicka I."/>
            <person name="Hansen B.M."/>
            <person name="Andrup L."/>
            <person name="Walker B."/>
            <person name="Young S.K."/>
            <person name="Zeng Q."/>
            <person name="Gargeya S."/>
            <person name="Fitzgerald M."/>
            <person name="Haas B."/>
            <person name="Abouelleil A."/>
            <person name="Alvarado L."/>
            <person name="Arachchi H.M."/>
            <person name="Berlin A.M."/>
            <person name="Chapman S.B."/>
            <person name="Dewar J."/>
            <person name="Goldberg J."/>
            <person name="Griggs A."/>
            <person name="Gujja S."/>
            <person name="Hansen M."/>
            <person name="Howarth C."/>
            <person name="Imamovic A."/>
            <person name="Larimer J."/>
            <person name="McCowan C."/>
            <person name="Murphy C."/>
            <person name="Neiman D."/>
            <person name="Pearson M."/>
            <person name="Priest M."/>
            <person name="Roberts A."/>
            <person name="Saif S."/>
            <person name="Shea T."/>
            <person name="Sisk P."/>
            <person name="Sykes S."/>
            <person name="Wortman J."/>
            <person name="Nusbaum C."/>
            <person name="Birren B."/>
        </authorList>
    </citation>
    <scope>NUCLEOTIDE SEQUENCE [LARGE SCALE GENOMIC DNA]</scope>
    <source>
        <strain evidence="1 2">HuB4-4</strain>
    </source>
</reference>